<organism evidence="3 4">
    <name type="scientific">Arthrobacter sunyaminii</name>
    <dbReference type="NCBI Taxonomy" id="2816859"/>
    <lineage>
        <taxon>Bacteria</taxon>
        <taxon>Bacillati</taxon>
        <taxon>Actinomycetota</taxon>
        <taxon>Actinomycetes</taxon>
        <taxon>Micrococcales</taxon>
        <taxon>Micrococcaceae</taxon>
        <taxon>Arthrobacter</taxon>
    </lineage>
</organism>
<evidence type="ECO:0000256" key="1">
    <source>
        <dbReference type="SAM" id="MobiDB-lite"/>
    </source>
</evidence>
<reference evidence="3" key="1">
    <citation type="submission" date="2021-06" db="EMBL/GenBank/DDBJ databases">
        <title>Novel species in genus Arthrobacter.</title>
        <authorList>
            <person name="Zhang G."/>
        </authorList>
    </citation>
    <scope>NUCLEOTIDE SEQUENCE</scope>
    <source>
        <strain evidence="3">Zg-ZUI122</strain>
    </source>
</reference>
<accession>A0A975S6X5</accession>
<evidence type="ECO:0000313" key="4">
    <source>
        <dbReference type="Proteomes" id="UP000680588"/>
    </source>
</evidence>
<protein>
    <submittedName>
        <fullName evidence="3">Uncharacterized protein</fullName>
    </submittedName>
</protein>
<dbReference type="EMBL" id="CP076456">
    <property type="protein sequence ID" value="QWQ36940.1"/>
    <property type="molecule type" value="Genomic_DNA"/>
</dbReference>
<keyword evidence="2" id="KW-0472">Membrane</keyword>
<dbReference type="AlphaFoldDB" id="A0A975S6X5"/>
<dbReference type="RefSeq" id="WP_207347336.1">
    <property type="nucleotide sequence ID" value="NZ_CP076456.1"/>
</dbReference>
<gene>
    <name evidence="3" type="ORF">KG104_03840</name>
</gene>
<dbReference type="Proteomes" id="UP000680588">
    <property type="component" value="Chromosome"/>
</dbReference>
<keyword evidence="2" id="KW-0812">Transmembrane</keyword>
<keyword evidence="4" id="KW-1185">Reference proteome</keyword>
<evidence type="ECO:0000313" key="3">
    <source>
        <dbReference type="EMBL" id="QWQ36940.1"/>
    </source>
</evidence>
<name>A0A975S6X5_9MICC</name>
<feature type="transmembrane region" description="Helical" evidence="2">
    <location>
        <begin position="80"/>
        <end position="99"/>
    </location>
</feature>
<sequence>MGNQQRTPEEEYRRYARPEPGRAGDWVEVIDDGGGRQVEAGHTAGPPYGAVDNPDSTGMANVTASASADPSPQQRRNWSLWAAWALVALMLVLGLGWLFGFVASPWDDYQAQASGSGLPETQSQELRLNLYTLGPSMTAAGVLGAVILLAVQATMFHRTPRAH</sequence>
<keyword evidence="2" id="KW-1133">Transmembrane helix</keyword>
<feature type="compositionally biased region" description="Basic and acidic residues" evidence="1">
    <location>
        <begin position="7"/>
        <end position="22"/>
    </location>
</feature>
<feature type="compositionally biased region" description="Polar residues" evidence="1">
    <location>
        <begin position="54"/>
        <end position="73"/>
    </location>
</feature>
<feature type="region of interest" description="Disordered" evidence="1">
    <location>
        <begin position="1"/>
        <end position="73"/>
    </location>
</feature>
<dbReference type="KEGG" id="asun:KG104_03840"/>
<proteinExistence type="predicted"/>
<evidence type="ECO:0000256" key="2">
    <source>
        <dbReference type="SAM" id="Phobius"/>
    </source>
</evidence>
<feature type="transmembrane region" description="Helical" evidence="2">
    <location>
        <begin position="128"/>
        <end position="151"/>
    </location>
</feature>